<organism evidence="8 9">
    <name type="scientific">Tetrapyrgos nigripes</name>
    <dbReference type="NCBI Taxonomy" id="182062"/>
    <lineage>
        <taxon>Eukaryota</taxon>
        <taxon>Fungi</taxon>
        <taxon>Dikarya</taxon>
        <taxon>Basidiomycota</taxon>
        <taxon>Agaricomycotina</taxon>
        <taxon>Agaricomycetes</taxon>
        <taxon>Agaricomycetidae</taxon>
        <taxon>Agaricales</taxon>
        <taxon>Marasmiineae</taxon>
        <taxon>Marasmiaceae</taxon>
        <taxon>Tetrapyrgos</taxon>
    </lineage>
</organism>
<comment type="caution">
    <text evidence="8">The sequence shown here is derived from an EMBL/GenBank/DDBJ whole genome shotgun (WGS) entry which is preliminary data.</text>
</comment>
<keyword evidence="2" id="KW-0624">Polysaccharide degradation</keyword>
<keyword evidence="3" id="KW-0732">Signal</keyword>
<evidence type="ECO:0000256" key="3">
    <source>
        <dbReference type="ARBA" id="ARBA00022729"/>
    </source>
</evidence>
<evidence type="ECO:0000256" key="7">
    <source>
        <dbReference type="RuleBase" id="RU361238"/>
    </source>
</evidence>
<gene>
    <name evidence="8" type="ORF">D9758_015391</name>
</gene>
<evidence type="ECO:0000256" key="1">
    <source>
        <dbReference type="ARBA" id="ARBA00022487"/>
    </source>
</evidence>
<dbReference type="GO" id="GO:0045493">
    <property type="term" value="P:xylan catabolic process"/>
    <property type="evidence" value="ECO:0007669"/>
    <property type="project" value="UniProtKB-KW"/>
</dbReference>
<proteinExistence type="inferred from homology"/>
<dbReference type="PANTHER" id="PTHR33938:SF15">
    <property type="entry name" value="FERULOYL ESTERASE B-RELATED"/>
    <property type="match status" value="1"/>
</dbReference>
<dbReference type="EC" id="3.1.1.-" evidence="7"/>
<keyword evidence="4 7" id="KW-0378">Hydrolase</keyword>
<comment type="catalytic activity">
    <reaction evidence="6">
        <text>feruloyl-polysaccharide + H2O = ferulate + polysaccharide.</text>
        <dbReference type="EC" id="3.1.1.73"/>
    </reaction>
</comment>
<keyword evidence="2" id="KW-0858">Xylan degradation</keyword>
<dbReference type="AlphaFoldDB" id="A0A8H5FIK3"/>
<accession>A0A8H5FIK3</accession>
<sequence>MGVELEELKAWILLMRPNGLAVVGREDQVNGILKTSIRNCQQIQNGTENGNPSDFPQSVLDLINTAAVQQCNSLDGLSDGLIATPLNCSFNPRALACSSNADTMTECLTPFQLSTALGFYNGAIDPITNNQLYPGFVPGSELTWTGISSIYEIYTTTLFQNTWANNLSYDPLADFSFFGSDLAKVHDGLGVFINANNPDLSKFHARGGKLILSQSMADNINPQKFPLDYYTRIKEALHMSNDEIDSWFRLFHVPGASHCGGGPGPNFFDPIPQLVQWVEDPSNQPSAPDRIIATKFNNDTFSGGLNRTMPLCPWPKAAIYVGGNVDVASSSECR</sequence>
<dbReference type="EMBL" id="JAACJM010000200">
    <property type="protein sequence ID" value="KAF5338114.1"/>
    <property type="molecule type" value="Genomic_DNA"/>
</dbReference>
<evidence type="ECO:0000256" key="6">
    <source>
        <dbReference type="ARBA" id="ARBA00034075"/>
    </source>
</evidence>
<dbReference type="PANTHER" id="PTHR33938">
    <property type="entry name" value="FERULOYL ESTERASE B-RELATED"/>
    <property type="match status" value="1"/>
</dbReference>
<keyword evidence="2" id="KW-0119">Carbohydrate metabolism</keyword>
<protein>
    <recommendedName>
        <fullName evidence="7">Carboxylic ester hydrolase</fullName>
        <ecNumber evidence="7">3.1.1.-</ecNumber>
    </recommendedName>
</protein>
<keyword evidence="1" id="KW-0719">Serine esterase</keyword>
<keyword evidence="5" id="KW-1015">Disulfide bond</keyword>
<evidence type="ECO:0000313" key="9">
    <source>
        <dbReference type="Proteomes" id="UP000559256"/>
    </source>
</evidence>
<evidence type="ECO:0000256" key="2">
    <source>
        <dbReference type="ARBA" id="ARBA00022651"/>
    </source>
</evidence>
<dbReference type="GO" id="GO:0030600">
    <property type="term" value="F:feruloyl esterase activity"/>
    <property type="evidence" value="ECO:0007669"/>
    <property type="project" value="UniProtKB-EC"/>
</dbReference>
<name>A0A8H5FIK3_9AGAR</name>
<dbReference type="OrthoDB" id="2981782at2759"/>
<evidence type="ECO:0000313" key="8">
    <source>
        <dbReference type="EMBL" id="KAF5338114.1"/>
    </source>
</evidence>
<keyword evidence="9" id="KW-1185">Reference proteome</keyword>
<dbReference type="InterPro" id="IPR011118">
    <property type="entry name" value="Tannase/feruloyl_esterase"/>
</dbReference>
<comment type="similarity">
    <text evidence="7">Belongs to the tannase family.</text>
</comment>
<dbReference type="Pfam" id="PF07519">
    <property type="entry name" value="Tannase"/>
    <property type="match status" value="1"/>
</dbReference>
<evidence type="ECO:0000256" key="4">
    <source>
        <dbReference type="ARBA" id="ARBA00022801"/>
    </source>
</evidence>
<reference evidence="8 9" key="1">
    <citation type="journal article" date="2020" name="ISME J.">
        <title>Uncovering the hidden diversity of litter-decomposition mechanisms in mushroom-forming fungi.</title>
        <authorList>
            <person name="Floudas D."/>
            <person name="Bentzer J."/>
            <person name="Ahren D."/>
            <person name="Johansson T."/>
            <person name="Persson P."/>
            <person name="Tunlid A."/>
        </authorList>
    </citation>
    <scope>NUCLEOTIDE SEQUENCE [LARGE SCALE GENOMIC DNA]</scope>
    <source>
        <strain evidence="8 9">CBS 291.85</strain>
    </source>
</reference>
<evidence type="ECO:0000256" key="5">
    <source>
        <dbReference type="ARBA" id="ARBA00023157"/>
    </source>
</evidence>
<dbReference type="Proteomes" id="UP000559256">
    <property type="component" value="Unassembled WGS sequence"/>
</dbReference>